<gene>
    <name evidence="3" type="ORF">EV686_10389</name>
</gene>
<dbReference type="Proteomes" id="UP000294692">
    <property type="component" value="Unassembled WGS sequence"/>
</dbReference>
<evidence type="ECO:0000313" key="3">
    <source>
        <dbReference type="EMBL" id="TCV00509.1"/>
    </source>
</evidence>
<dbReference type="InterPro" id="IPR036365">
    <property type="entry name" value="PGBD-like_sf"/>
</dbReference>
<dbReference type="Pfam" id="PF11860">
    <property type="entry name" value="Muramidase"/>
    <property type="match status" value="1"/>
</dbReference>
<reference evidence="3 4" key="1">
    <citation type="submission" date="2019-03" db="EMBL/GenBank/DDBJ databases">
        <title>Genomic Encyclopedia of Type Strains, Phase IV (KMG-IV): sequencing the most valuable type-strain genomes for metagenomic binning, comparative biology and taxonomic classification.</title>
        <authorList>
            <person name="Goeker M."/>
        </authorList>
    </citation>
    <scope>NUCLEOTIDE SEQUENCE [LARGE SCALE GENOMIC DNA]</scope>
    <source>
        <strain evidence="3 4">DSM 100048</strain>
    </source>
</reference>
<protein>
    <submittedName>
        <fullName evidence="3">Putative peptidoglycan binding protein</fullName>
    </submittedName>
</protein>
<evidence type="ECO:0000259" key="1">
    <source>
        <dbReference type="Pfam" id="PF01471"/>
    </source>
</evidence>
<accession>A0A4R3VAJ1</accession>
<sequence>MIIRLGDIGAHVGDLQRRLYMIGHKVEQTNVYDQSTRAVVRRVQARAGLVVDGIYGPKTEAAVKGQETGRLLRQSALVEAADQLDVDLASVMAVNEVESRGQGFVRDNLPVILFERHIFWRQLVARKIDPRPFAQKYPGVVSQARGGYAGGISEYTRMGVAKSICAPAAFESCSWGLFQIMGFHWESLGFESVESFVDFQRESEDNQLRTFVRFILQDKELHRALKQKKWSTFARLYNGPAYDENLYDVKLARAYKRHIDDMTEAS</sequence>
<dbReference type="Pfam" id="PF01471">
    <property type="entry name" value="PG_binding_1"/>
    <property type="match status" value="1"/>
</dbReference>
<dbReference type="AlphaFoldDB" id="A0A4R3VAJ1"/>
<feature type="domain" description="Peptidoglycan binding-like" evidence="1">
    <location>
        <begin position="11"/>
        <end position="62"/>
    </location>
</feature>
<dbReference type="Gene3D" id="1.10.101.10">
    <property type="entry name" value="PGBD-like superfamily/PGBD"/>
    <property type="match status" value="1"/>
</dbReference>
<dbReference type="InterPro" id="IPR036366">
    <property type="entry name" value="PGBDSf"/>
</dbReference>
<feature type="domain" description="N-acetylmuramidase" evidence="2">
    <location>
        <begin position="88"/>
        <end position="258"/>
    </location>
</feature>
<keyword evidence="4" id="KW-1185">Reference proteome</keyword>
<evidence type="ECO:0000259" key="2">
    <source>
        <dbReference type="Pfam" id="PF11860"/>
    </source>
</evidence>
<proteinExistence type="predicted"/>
<dbReference type="InterPro" id="IPR024408">
    <property type="entry name" value="Muramidase"/>
</dbReference>
<dbReference type="InterPro" id="IPR002477">
    <property type="entry name" value="Peptidoglycan-bd-like"/>
</dbReference>
<dbReference type="SUPFAM" id="SSF47090">
    <property type="entry name" value="PGBD-like"/>
    <property type="match status" value="1"/>
</dbReference>
<organism evidence="3 4">
    <name type="scientific">Paracandidimonas soli</name>
    <dbReference type="NCBI Taxonomy" id="1917182"/>
    <lineage>
        <taxon>Bacteria</taxon>
        <taxon>Pseudomonadati</taxon>
        <taxon>Pseudomonadota</taxon>
        <taxon>Betaproteobacteria</taxon>
        <taxon>Burkholderiales</taxon>
        <taxon>Alcaligenaceae</taxon>
        <taxon>Paracandidimonas</taxon>
    </lineage>
</organism>
<evidence type="ECO:0000313" key="4">
    <source>
        <dbReference type="Proteomes" id="UP000294692"/>
    </source>
</evidence>
<dbReference type="EMBL" id="SMBX01000003">
    <property type="protein sequence ID" value="TCV00509.1"/>
    <property type="molecule type" value="Genomic_DNA"/>
</dbReference>
<comment type="caution">
    <text evidence="3">The sequence shown here is derived from an EMBL/GenBank/DDBJ whole genome shotgun (WGS) entry which is preliminary data.</text>
</comment>
<name>A0A4R3VAJ1_9BURK</name>